<feature type="transmembrane region" description="Helical" evidence="13">
    <location>
        <begin position="47"/>
        <end position="68"/>
    </location>
</feature>
<keyword evidence="7" id="KW-0479">Metal-binding</keyword>
<evidence type="ECO:0000256" key="12">
    <source>
        <dbReference type="ARBA" id="ARBA00037975"/>
    </source>
</evidence>
<comment type="similarity">
    <text evidence="12">Belongs to the cytochrome b561 family.</text>
</comment>
<evidence type="ECO:0000256" key="11">
    <source>
        <dbReference type="ARBA" id="ARBA00023136"/>
    </source>
</evidence>
<evidence type="ECO:0000313" key="16">
    <source>
        <dbReference type="Proteomes" id="UP000838748"/>
    </source>
</evidence>
<dbReference type="InterPro" id="IPR016174">
    <property type="entry name" value="Di-haem_cyt_TM"/>
</dbReference>
<evidence type="ECO:0000256" key="2">
    <source>
        <dbReference type="ARBA" id="ARBA00004651"/>
    </source>
</evidence>
<dbReference type="Pfam" id="PF01292">
    <property type="entry name" value="Ni_hydr_CYTB"/>
    <property type="match status" value="1"/>
</dbReference>
<dbReference type="PANTHER" id="PTHR30529">
    <property type="entry name" value="CYTOCHROME B561"/>
    <property type="match status" value="1"/>
</dbReference>
<keyword evidence="3" id="KW-0813">Transport</keyword>
<organism evidence="15 16">
    <name type="scientific">Vibrio marisflavi CECT 7928</name>
    <dbReference type="NCBI Taxonomy" id="634439"/>
    <lineage>
        <taxon>Bacteria</taxon>
        <taxon>Pseudomonadati</taxon>
        <taxon>Pseudomonadota</taxon>
        <taxon>Gammaproteobacteria</taxon>
        <taxon>Vibrionales</taxon>
        <taxon>Vibrionaceae</taxon>
        <taxon>Vibrio</taxon>
    </lineage>
</organism>
<evidence type="ECO:0000256" key="10">
    <source>
        <dbReference type="ARBA" id="ARBA00023004"/>
    </source>
</evidence>
<keyword evidence="11 13" id="KW-0472">Membrane</keyword>
<evidence type="ECO:0000256" key="5">
    <source>
        <dbReference type="ARBA" id="ARBA00022617"/>
    </source>
</evidence>
<keyword evidence="10" id="KW-0408">Iron</keyword>
<evidence type="ECO:0000256" key="8">
    <source>
        <dbReference type="ARBA" id="ARBA00022982"/>
    </source>
</evidence>
<dbReference type="EMBL" id="CAKLDM010000002">
    <property type="protein sequence ID" value="CAH0538541.1"/>
    <property type="molecule type" value="Genomic_DNA"/>
</dbReference>
<gene>
    <name evidence="15" type="ORF">VMF7928_01462</name>
</gene>
<keyword evidence="4" id="KW-1003">Cell membrane</keyword>
<feature type="transmembrane region" description="Helical" evidence="13">
    <location>
        <begin position="88"/>
        <end position="108"/>
    </location>
</feature>
<sequence length="232" mass="26814">MTIQGYDPLSKLLHWTMAAVIIYATLAGYIMHLVVDNKALFSLLSTLNISLATIATPLFIVRFIWRFFRNTPELPSSVSKLQKNAAKFIHSLIYLMMFLVFSSGFLMLEKSYFLFWMFNVPNLLDNQPVNEFFFMVHRGSCATLAVLFTLHATAALKHHFFDKDDVLKLMLPKMLYVRKTRAVKFPKNNQSTYIYTGYRELIVNLTYQYTMKKSAGFLMSTPDNLKETPATK</sequence>
<dbReference type="Proteomes" id="UP000838748">
    <property type="component" value="Unassembled WGS sequence"/>
</dbReference>
<dbReference type="InterPro" id="IPR052168">
    <property type="entry name" value="Cytochrome_b561_oxidase"/>
</dbReference>
<evidence type="ECO:0000259" key="14">
    <source>
        <dbReference type="Pfam" id="PF01292"/>
    </source>
</evidence>
<evidence type="ECO:0000256" key="9">
    <source>
        <dbReference type="ARBA" id="ARBA00022989"/>
    </source>
</evidence>
<evidence type="ECO:0000256" key="3">
    <source>
        <dbReference type="ARBA" id="ARBA00022448"/>
    </source>
</evidence>
<keyword evidence="16" id="KW-1185">Reference proteome</keyword>
<reference evidence="15" key="1">
    <citation type="submission" date="2021-11" db="EMBL/GenBank/DDBJ databases">
        <authorList>
            <person name="Rodrigo-Torres L."/>
            <person name="Arahal R. D."/>
            <person name="Lucena T."/>
        </authorList>
    </citation>
    <scope>NUCLEOTIDE SEQUENCE</scope>
    <source>
        <strain evidence="15">CECT 7928</strain>
    </source>
</reference>
<keyword evidence="9 13" id="KW-1133">Transmembrane helix</keyword>
<keyword evidence="5" id="KW-0349">Heme</keyword>
<feature type="domain" description="Cytochrome b561 bacterial/Ni-hydrogenase" evidence="14">
    <location>
        <begin position="6"/>
        <end position="172"/>
    </location>
</feature>
<comment type="subcellular location">
    <subcellularLocation>
        <location evidence="2">Cell membrane</location>
        <topology evidence="2">Multi-pass membrane protein</topology>
    </subcellularLocation>
</comment>
<evidence type="ECO:0000256" key="4">
    <source>
        <dbReference type="ARBA" id="ARBA00022475"/>
    </source>
</evidence>
<evidence type="ECO:0000256" key="1">
    <source>
        <dbReference type="ARBA" id="ARBA00001970"/>
    </source>
</evidence>
<evidence type="ECO:0000256" key="6">
    <source>
        <dbReference type="ARBA" id="ARBA00022692"/>
    </source>
</evidence>
<keyword evidence="6 13" id="KW-0812">Transmembrane</keyword>
<dbReference type="InterPro" id="IPR011577">
    <property type="entry name" value="Cyt_b561_bac/Ni-Hgenase"/>
</dbReference>
<dbReference type="RefSeq" id="WP_237360824.1">
    <property type="nucleotide sequence ID" value="NZ_CAKLDM010000002.1"/>
</dbReference>
<evidence type="ECO:0000256" key="13">
    <source>
        <dbReference type="SAM" id="Phobius"/>
    </source>
</evidence>
<proteinExistence type="inferred from homology"/>
<comment type="cofactor">
    <cofactor evidence="1">
        <name>heme b</name>
        <dbReference type="ChEBI" id="CHEBI:60344"/>
    </cofactor>
</comment>
<evidence type="ECO:0000313" key="15">
    <source>
        <dbReference type="EMBL" id="CAH0538541.1"/>
    </source>
</evidence>
<evidence type="ECO:0000256" key="7">
    <source>
        <dbReference type="ARBA" id="ARBA00022723"/>
    </source>
</evidence>
<name>A0ABN8E2F7_9VIBR</name>
<feature type="transmembrane region" description="Helical" evidence="13">
    <location>
        <begin position="12"/>
        <end position="35"/>
    </location>
</feature>
<dbReference type="SUPFAM" id="SSF81342">
    <property type="entry name" value="Transmembrane di-heme cytochromes"/>
    <property type="match status" value="1"/>
</dbReference>
<protein>
    <recommendedName>
        <fullName evidence="14">Cytochrome b561 bacterial/Ni-hydrogenase domain-containing protein</fullName>
    </recommendedName>
</protein>
<keyword evidence="8" id="KW-0249">Electron transport</keyword>
<comment type="caution">
    <text evidence="15">The sequence shown here is derived from an EMBL/GenBank/DDBJ whole genome shotgun (WGS) entry which is preliminary data.</text>
</comment>
<accession>A0ABN8E2F7</accession>
<dbReference type="PANTHER" id="PTHR30529:SF1">
    <property type="entry name" value="CYTOCHROME B561 HOMOLOG 2"/>
    <property type="match status" value="1"/>
</dbReference>